<organism evidence="1 2">
    <name type="scientific">Kroppenstedtia eburnea</name>
    <dbReference type="NCBI Taxonomy" id="714067"/>
    <lineage>
        <taxon>Bacteria</taxon>
        <taxon>Bacillati</taxon>
        <taxon>Bacillota</taxon>
        <taxon>Bacilli</taxon>
        <taxon>Bacillales</taxon>
        <taxon>Thermoactinomycetaceae</taxon>
        <taxon>Kroppenstedtia</taxon>
    </lineage>
</organism>
<dbReference type="OrthoDB" id="9787572at2"/>
<dbReference type="InterPro" id="IPR023214">
    <property type="entry name" value="HAD_sf"/>
</dbReference>
<proteinExistence type="predicted"/>
<reference evidence="2" key="1">
    <citation type="submission" date="2017-01" db="EMBL/GenBank/DDBJ databases">
        <authorList>
            <person name="Varghese N."/>
            <person name="Submissions S."/>
        </authorList>
    </citation>
    <scope>NUCLEOTIDE SEQUENCE [LARGE SCALE GENOMIC DNA]</scope>
    <source>
        <strain evidence="2">DSM 45196</strain>
    </source>
</reference>
<dbReference type="NCBIfam" id="TIGR01662">
    <property type="entry name" value="HAD-SF-IIIA"/>
    <property type="match status" value="1"/>
</dbReference>
<evidence type="ECO:0000313" key="2">
    <source>
        <dbReference type="Proteomes" id="UP000186795"/>
    </source>
</evidence>
<evidence type="ECO:0008006" key="3">
    <source>
        <dbReference type="Google" id="ProtNLM"/>
    </source>
</evidence>
<dbReference type="PANTHER" id="PTHR19288:SF25">
    <property type="entry name" value="PHOSPHATIDYLGLYCEROPHOSPHATASE GEP4, MITOCHONDRIAL"/>
    <property type="match status" value="1"/>
</dbReference>
<evidence type="ECO:0000313" key="1">
    <source>
        <dbReference type="EMBL" id="SIS65548.1"/>
    </source>
</evidence>
<dbReference type="GO" id="GO:0005737">
    <property type="term" value="C:cytoplasm"/>
    <property type="evidence" value="ECO:0007669"/>
    <property type="project" value="TreeGrafter"/>
</dbReference>
<dbReference type="InterPro" id="IPR006549">
    <property type="entry name" value="HAD-SF_hydro_IIIA"/>
</dbReference>
<accession>A0A1N7KVB8</accession>
<dbReference type="AlphaFoldDB" id="A0A1N7KVB8"/>
<dbReference type="GO" id="GO:0008962">
    <property type="term" value="F:phosphatidylglycerophosphatase activity"/>
    <property type="evidence" value="ECO:0007669"/>
    <property type="project" value="InterPro"/>
</dbReference>
<dbReference type="InterPro" id="IPR036412">
    <property type="entry name" value="HAD-like_sf"/>
</dbReference>
<gene>
    <name evidence="1" type="ORF">SAMN05421790_103291</name>
</gene>
<dbReference type="InterPro" id="IPR010021">
    <property type="entry name" value="PGPP1/Gep4"/>
</dbReference>
<dbReference type="PANTHER" id="PTHR19288">
    <property type="entry name" value="4-NITROPHENYLPHOSPHATASE-RELATED"/>
    <property type="match status" value="1"/>
</dbReference>
<sequence>MFKRMIPDEFVQSIYEIDLNALQRRGVKAVVVDLDNTLVESTRPEATPELVSWLDQLRGMGFKVMIVSNNNLTRVSRFATPLRVPYIHRAKKPLSAAFRRALNRLEVDAGETVMIGDQLLTDVLGGNRLGLYTILVVPVSQAEGIFTKLNRRLERLVFWWMKKRGLPGWEGRK</sequence>
<dbReference type="Proteomes" id="UP000186795">
    <property type="component" value="Unassembled WGS sequence"/>
</dbReference>
<dbReference type="Pfam" id="PF13242">
    <property type="entry name" value="Hydrolase_like"/>
    <property type="match status" value="1"/>
</dbReference>
<protein>
    <recommendedName>
        <fullName evidence="3">YqeG family HAD IIIA-type phosphatase</fullName>
    </recommendedName>
</protein>
<dbReference type="EMBL" id="FTOD01000003">
    <property type="protein sequence ID" value="SIS65548.1"/>
    <property type="molecule type" value="Genomic_DNA"/>
</dbReference>
<name>A0A1N7KVB8_9BACL</name>
<dbReference type="Gene3D" id="3.40.50.1000">
    <property type="entry name" value="HAD superfamily/HAD-like"/>
    <property type="match status" value="1"/>
</dbReference>
<dbReference type="SUPFAM" id="SSF56784">
    <property type="entry name" value="HAD-like"/>
    <property type="match status" value="1"/>
</dbReference>
<dbReference type="NCBIfam" id="TIGR01668">
    <property type="entry name" value="YqeG_hyp_ppase"/>
    <property type="match status" value="1"/>
</dbReference>
<keyword evidence="2" id="KW-1185">Reference proteome</keyword>
<dbReference type="CDD" id="cd16416">
    <property type="entry name" value="HAD_BsYqeG-like"/>
    <property type="match status" value="1"/>
</dbReference>
<dbReference type="RefSeq" id="WP_009709504.1">
    <property type="nucleotide sequence ID" value="NZ_CP048103.1"/>
</dbReference>